<dbReference type="Gene3D" id="3.40.50.720">
    <property type="entry name" value="NAD(P)-binding Rossmann-like Domain"/>
    <property type="match status" value="1"/>
</dbReference>
<evidence type="ECO:0000313" key="2">
    <source>
        <dbReference type="EMBL" id="NYI89500.1"/>
    </source>
</evidence>
<dbReference type="PANTHER" id="PTHR48079">
    <property type="entry name" value="PROTEIN YEEZ"/>
    <property type="match status" value="1"/>
</dbReference>
<dbReference type="InterPro" id="IPR001509">
    <property type="entry name" value="Epimerase_deHydtase"/>
</dbReference>
<organism evidence="2 3">
    <name type="scientific">Amycolatopsis endophytica</name>
    <dbReference type="NCBI Taxonomy" id="860233"/>
    <lineage>
        <taxon>Bacteria</taxon>
        <taxon>Bacillati</taxon>
        <taxon>Actinomycetota</taxon>
        <taxon>Actinomycetes</taxon>
        <taxon>Pseudonocardiales</taxon>
        <taxon>Pseudonocardiaceae</taxon>
        <taxon>Amycolatopsis</taxon>
    </lineage>
</organism>
<dbReference type="AlphaFoldDB" id="A0A853B3B8"/>
<dbReference type="PANTHER" id="PTHR48079:SF6">
    <property type="entry name" value="NAD(P)-BINDING DOMAIN-CONTAINING PROTEIN-RELATED"/>
    <property type="match status" value="1"/>
</dbReference>
<dbReference type="InterPro" id="IPR036291">
    <property type="entry name" value="NAD(P)-bd_dom_sf"/>
</dbReference>
<reference evidence="2 3" key="1">
    <citation type="submission" date="2020-07" db="EMBL/GenBank/DDBJ databases">
        <title>Sequencing the genomes of 1000 actinobacteria strains.</title>
        <authorList>
            <person name="Klenk H.-P."/>
        </authorList>
    </citation>
    <scope>NUCLEOTIDE SEQUENCE [LARGE SCALE GENOMIC DNA]</scope>
    <source>
        <strain evidence="2 3">DSM 104006</strain>
    </source>
</reference>
<evidence type="ECO:0000259" key="1">
    <source>
        <dbReference type="Pfam" id="PF01370"/>
    </source>
</evidence>
<dbReference type="GO" id="GO:0004029">
    <property type="term" value="F:aldehyde dehydrogenase (NAD+) activity"/>
    <property type="evidence" value="ECO:0007669"/>
    <property type="project" value="TreeGrafter"/>
</dbReference>
<accession>A0A853B3B8</accession>
<dbReference type="Proteomes" id="UP000549616">
    <property type="component" value="Unassembled WGS sequence"/>
</dbReference>
<dbReference type="EMBL" id="JACCFK010000001">
    <property type="protein sequence ID" value="NYI89500.1"/>
    <property type="molecule type" value="Genomic_DNA"/>
</dbReference>
<dbReference type="InterPro" id="IPR051783">
    <property type="entry name" value="NAD(P)-dependent_oxidoreduct"/>
</dbReference>
<dbReference type="RefSeq" id="WP_179773646.1">
    <property type="nucleotide sequence ID" value="NZ_JACCFK010000001.1"/>
</dbReference>
<dbReference type="GO" id="GO:0005737">
    <property type="term" value="C:cytoplasm"/>
    <property type="evidence" value="ECO:0007669"/>
    <property type="project" value="TreeGrafter"/>
</dbReference>
<comment type="caution">
    <text evidence="2">The sequence shown here is derived from an EMBL/GenBank/DDBJ whole genome shotgun (WGS) entry which is preliminary data.</text>
</comment>
<name>A0A853B3B8_9PSEU</name>
<feature type="domain" description="NAD-dependent epimerase/dehydratase" evidence="1">
    <location>
        <begin position="3"/>
        <end position="224"/>
    </location>
</feature>
<protein>
    <submittedName>
        <fullName evidence="2">Nucleoside-diphosphate-sugar epimerase</fullName>
    </submittedName>
</protein>
<sequence>MKVFVTGGTGAIGGHAVPALIEADHVVTALSRSVAKDAVLERQGAKPVRVDLFDRAALAEAMSGHDAVVNLATALPSMAKFLSRAAHRDNTRIRTQGSATLVDAAIDARVGRFVQESVSMLYRDRGAEWVDEDWPADHYPMARGNHAAEANARRFTEAGGVGVVLRFGWFYGPGAAHAEQMLAAARRHVGLMLGPPGGYLSTIHLADAATAVVAALAVPAGTYNVVDDEPLTKREFTRAMAHAAGARTWVRGPGSVALLFGSRMTSLTRSLRVSNARLREASDWRPRYPSAREGWTATATHLHP</sequence>
<dbReference type="SUPFAM" id="SSF51735">
    <property type="entry name" value="NAD(P)-binding Rossmann-fold domains"/>
    <property type="match status" value="1"/>
</dbReference>
<gene>
    <name evidence="2" type="ORF">HNR02_002823</name>
</gene>
<keyword evidence="3" id="KW-1185">Reference proteome</keyword>
<dbReference type="Pfam" id="PF01370">
    <property type="entry name" value="Epimerase"/>
    <property type="match status" value="1"/>
</dbReference>
<evidence type="ECO:0000313" key="3">
    <source>
        <dbReference type="Proteomes" id="UP000549616"/>
    </source>
</evidence>
<proteinExistence type="predicted"/>